<reference evidence="2" key="2">
    <citation type="submission" date="2023-02" db="EMBL/GenBank/DDBJ databases">
        <authorList>
            <person name="Swenson N.G."/>
            <person name="Wegrzyn J.L."/>
            <person name="Mcevoy S.L."/>
        </authorList>
    </citation>
    <scope>NUCLEOTIDE SEQUENCE</scope>
    <source>
        <strain evidence="2">91603</strain>
        <tissue evidence="2">Leaf</tissue>
    </source>
</reference>
<protein>
    <submittedName>
        <fullName evidence="2">Uncharacterized protein</fullName>
    </submittedName>
</protein>
<evidence type="ECO:0000256" key="1">
    <source>
        <dbReference type="SAM" id="MobiDB-lite"/>
    </source>
</evidence>
<name>A0AAD5IEL0_ACENE</name>
<organism evidence="2 3">
    <name type="scientific">Acer negundo</name>
    <name type="common">Box elder</name>
    <dbReference type="NCBI Taxonomy" id="4023"/>
    <lineage>
        <taxon>Eukaryota</taxon>
        <taxon>Viridiplantae</taxon>
        <taxon>Streptophyta</taxon>
        <taxon>Embryophyta</taxon>
        <taxon>Tracheophyta</taxon>
        <taxon>Spermatophyta</taxon>
        <taxon>Magnoliopsida</taxon>
        <taxon>eudicotyledons</taxon>
        <taxon>Gunneridae</taxon>
        <taxon>Pentapetalae</taxon>
        <taxon>rosids</taxon>
        <taxon>malvids</taxon>
        <taxon>Sapindales</taxon>
        <taxon>Sapindaceae</taxon>
        <taxon>Hippocastanoideae</taxon>
        <taxon>Acereae</taxon>
        <taxon>Acer</taxon>
    </lineage>
</organism>
<dbReference type="EMBL" id="JAJSOW010000106">
    <property type="protein sequence ID" value="KAI9160877.1"/>
    <property type="molecule type" value="Genomic_DNA"/>
</dbReference>
<sequence>MVLIRRANRSSARGMTEQISPPPKDRKSISLLARRSTEQIAPPCEQQTGRNARRTTMVDPCSTAVMPSLKAFSLPHFAATDHSTSAISSPKSSLIVTEMGRNINNGLTSPST</sequence>
<comment type="caution">
    <text evidence="2">The sequence shown here is derived from an EMBL/GenBank/DDBJ whole genome shotgun (WGS) entry which is preliminary data.</text>
</comment>
<evidence type="ECO:0000313" key="2">
    <source>
        <dbReference type="EMBL" id="KAI9160877.1"/>
    </source>
</evidence>
<feature type="compositionally biased region" description="Polar residues" evidence="1">
    <location>
        <begin position="9"/>
        <end position="19"/>
    </location>
</feature>
<feature type="region of interest" description="Disordered" evidence="1">
    <location>
        <begin position="1"/>
        <end position="55"/>
    </location>
</feature>
<dbReference type="AlphaFoldDB" id="A0AAD5IEL0"/>
<proteinExistence type="predicted"/>
<evidence type="ECO:0000313" key="3">
    <source>
        <dbReference type="Proteomes" id="UP001064489"/>
    </source>
</evidence>
<dbReference type="Proteomes" id="UP001064489">
    <property type="component" value="Chromosome 2"/>
</dbReference>
<accession>A0AAD5IEL0</accession>
<reference evidence="2" key="1">
    <citation type="journal article" date="2022" name="Plant J.">
        <title>Strategies of tolerance reflected in two North American maple genomes.</title>
        <authorList>
            <person name="McEvoy S.L."/>
            <person name="Sezen U.U."/>
            <person name="Trouern-Trend A."/>
            <person name="McMahon S.M."/>
            <person name="Schaberg P.G."/>
            <person name="Yang J."/>
            <person name="Wegrzyn J.L."/>
            <person name="Swenson N.G."/>
        </authorList>
    </citation>
    <scope>NUCLEOTIDE SEQUENCE</scope>
    <source>
        <strain evidence="2">91603</strain>
    </source>
</reference>
<gene>
    <name evidence="2" type="ORF">LWI28_012352</name>
</gene>
<keyword evidence="3" id="KW-1185">Reference proteome</keyword>